<proteinExistence type="predicted"/>
<name>X6P4B4_RETFI</name>
<comment type="caution">
    <text evidence="1">The sequence shown here is derived from an EMBL/GenBank/DDBJ whole genome shotgun (WGS) entry which is preliminary data.</text>
</comment>
<evidence type="ECO:0000313" key="2">
    <source>
        <dbReference type="Proteomes" id="UP000023152"/>
    </source>
</evidence>
<evidence type="ECO:0000313" key="1">
    <source>
        <dbReference type="EMBL" id="ETO33066.1"/>
    </source>
</evidence>
<dbReference type="EMBL" id="ASPP01003705">
    <property type="protein sequence ID" value="ETO33066.1"/>
    <property type="molecule type" value="Genomic_DNA"/>
</dbReference>
<dbReference type="Proteomes" id="UP000023152">
    <property type="component" value="Unassembled WGS sequence"/>
</dbReference>
<reference evidence="1 2" key="1">
    <citation type="journal article" date="2013" name="Curr. Biol.">
        <title>The Genome of the Foraminiferan Reticulomyxa filosa.</title>
        <authorList>
            <person name="Glockner G."/>
            <person name="Hulsmann N."/>
            <person name="Schleicher M."/>
            <person name="Noegel A.A."/>
            <person name="Eichinger L."/>
            <person name="Gallinger C."/>
            <person name="Pawlowski J."/>
            <person name="Sierra R."/>
            <person name="Euteneuer U."/>
            <person name="Pillet L."/>
            <person name="Moustafa A."/>
            <person name="Platzer M."/>
            <person name="Groth M."/>
            <person name="Szafranski K."/>
            <person name="Schliwa M."/>
        </authorList>
    </citation>
    <scope>NUCLEOTIDE SEQUENCE [LARGE SCALE GENOMIC DNA]</scope>
</reference>
<feature type="non-terminal residue" evidence="1">
    <location>
        <position position="1"/>
    </location>
</feature>
<organism evidence="1 2">
    <name type="scientific">Reticulomyxa filosa</name>
    <dbReference type="NCBI Taxonomy" id="46433"/>
    <lineage>
        <taxon>Eukaryota</taxon>
        <taxon>Sar</taxon>
        <taxon>Rhizaria</taxon>
        <taxon>Retaria</taxon>
        <taxon>Foraminifera</taxon>
        <taxon>Monothalamids</taxon>
        <taxon>Reticulomyxidae</taxon>
        <taxon>Reticulomyxa</taxon>
    </lineage>
</organism>
<gene>
    <name evidence="1" type="ORF">RFI_04040</name>
</gene>
<dbReference type="AlphaFoldDB" id="X6P4B4"/>
<keyword evidence="2" id="KW-1185">Reference proteome</keyword>
<sequence length="143" mass="17258">EQMEQLSTDSRVVDMVDYLYNNFGVNYIEFFRYLSTTCNEEFGCALDKNAFTSYLERGRCMLALQKLPKFIVDPLIVKSAWIHYIEIVDNWLPFQPVNSDHYYFRKINKFGRRYLLLRDYFDTCMSLFRSDPLFFILLLFFLL</sequence>
<protein>
    <submittedName>
        <fullName evidence="1">Uncharacterized protein</fullName>
    </submittedName>
</protein>
<accession>X6P4B4</accession>